<keyword evidence="14" id="KW-1185">Reference proteome</keyword>
<dbReference type="AlphaFoldDB" id="A0A3M9LWU6"/>
<evidence type="ECO:0000256" key="2">
    <source>
        <dbReference type="ARBA" id="ARBA00008316"/>
    </source>
</evidence>
<evidence type="ECO:0000256" key="7">
    <source>
        <dbReference type="ARBA" id="ARBA00023163"/>
    </source>
</evidence>
<comment type="subcellular location">
    <subcellularLocation>
        <location evidence="1 8">Cytoplasm</location>
    </subcellularLocation>
</comment>
<dbReference type="GO" id="GO:0005737">
    <property type="term" value="C:cytoplasm"/>
    <property type="evidence" value="ECO:0007669"/>
    <property type="project" value="UniProtKB-SubCell"/>
</dbReference>
<dbReference type="GO" id="GO:0034618">
    <property type="term" value="F:arginine binding"/>
    <property type="evidence" value="ECO:0007669"/>
    <property type="project" value="InterPro"/>
</dbReference>
<evidence type="ECO:0000259" key="11">
    <source>
        <dbReference type="Pfam" id="PF01316"/>
    </source>
</evidence>
<evidence type="ECO:0000313" key="13">
    <source>
        <dbReference type="EMBL" id="RNI17790.1"/>
    </source>
</evidence>
<proteinExistence type="inferred from homology"/>
<comment type="function">
    <text evidence="8">Regulates arginine biosynthesis genes.</text>
</comment>
<comment type="caution">
    <text evidence="13">The sequence shown here is derived from an EMBL/GenBank/DDBJ whole genome shotgun (WGS) entry which is preliminary data.</text>
</comment>
<dbReference type="GO" id="GO:0003700">
    <property type="term" value="F:DNA-binding transcription factor activity"/>
    <property type="evidence" value="ECO:0007669"/>
    <property type="project" value="UniProtKB-UniRule"/>
</dbReference>
<feature type="region of interest" description="Disordered" evidence="10">
    <location>
        <begin position="163"/>
        <end position="184"/>
    </location>
</feature>
<feature type="domain" description="Arginine repressor C-terminal" evidence="12">
    <location>
        <begin position="98"/>
        <end position="154"/>
    </location>
</feature>
<dbReference type="InterPro" id="IPR001669">
    <property type="entry name" value="Arg_repress"/>
</dbReference>
<dbReference type="GO" id="GO:0006526">
    <property type="term" value="P:L-arginine biosynthetic process"/>
    <property type="evidence" value="ECO:0007669"/>
    <property type="project" value="UniProtKB-UniPathway"/>
</dbReference>
<evidence type="ECO:0000256" key="1">
    <source>
        <dbReference type="ARBA" id="ARBA00004496"/>
    </source>
</evidence>
<dbReference type="InterPro" id="IPR020900">
    <property type="entry name" value="Arg_repress_DNA-bd"/>
</dbReference>
<keyword evidence="4 8" id="KW-0678">Repressor</keyword>
<dbReference type="PRINTS" id="PR01467">
    <property type="entry name" value="ARGREPRESSOR"/>
</dbReference>
<dbReference type="NCBIfam" id="NF002880">
    <property type="entry name" value="PRK03341.1"/>
    <property type="match status" value="1"/>
</dbReference>
<dbReference type="RefSeq" id="WP_123273085.1">
    <property type="nucleotide sequence ID" value="NZ_RJJQ01000028.1"/>
</dbReference>
<evidence type="ECO:0000256" key="9">
    <source>
        <dbReference type="NCBIfam" id="TIGR01529"/>
    </source>
</evidence>
<keyword evidence="8" id="KW-0055">Arginine biosynthesis</keyword>
<dbReference type="InterPro" id="IPR036390">
    <property type="entry name" value="WH_DNA-bd_sf"/>
</dbReference>
<dbReference type="Gene3D" id="3.30.1360.40">
    <property type="match status" value="1"/>
</dbReference>
<dbReference type="GO" id="GO:0051259">
    <property type="term" value="P:protein complex oligomerization"/>
    <property type="evidence" value="ECO:0007669"/>
    <property type="project" value="InterPro"/>
</dbReference>
<dbReference type="InterPro" id="IPR036251">
    <property type="entry name" value="Arg_repress_C_sf"/>
</dbReference>
<evidence type="ECO:0000256" key="3">
    <source>
        <dbReference type="ARBA" id="ARBA00022490"/>
    </source>
</evidence>
<accession>A0A3M9LWU6</accession>
<dbReference type="GO" id="GO:1900079">
    <property type="term" value="P:regulation of arginine biosynthetic process"/>
    <property type="evidence" value="ECO:0007669"/>
    <property type="project" value="UniProtKB-UniRule"/>
</dbReference>
<reference evidence="13 14" key="1">
    <citation type="submission" date="2018-11" db="EMBL/GenBank/DDBJ databases">
        <title>Draft genome of Simplicispira Flexivirga sp. BO-16.</title>
        <authorList>
            <person name="Im W.T."/>
        </authorList>
    </citation>
    <scope>NUCLEOTIDE SEQUENCE [LARGE SCALE GENOMIC DNA]</scope>
    <source>
        <strain evidence="13 14">BO-16</strain>
    </source>
</reference>
<evidence type="ECO:0000313" key="14">
    <source>
        <dbReference type="Proteomes" id="UP000271678"/>
    </source>
</evidence>
<keyword evidence="5 8" id="KW-0805">Transcription regulation</keyword>
<dbReference type="SUPFAM" id="SSF46785">
    <property type="entry name" value="Winged helix' DNA-binding domain"/>
    <property type="match status" value="1"/>
</dbReference>
<dbReference type="SUPFAM" id="SSF55252">
    <property type="entry name" value="C-terminal domain of arginine repressor"/>
    <property type="match status" value="1"/>
</dbReference>
<evidence type="ECO:0000259" key="12">
    <source>
        <dbReference type="Pfam" id="PF02863"/>
    </source>
</evidence>
<dbReference type="GO" id="GO:0003677">
    <property type="term" value="F:DNA binding"/>
    <property type="evidence" value="ECO:0007669"/>
    <property type="project" value="UniProtKB-KW"/>
</dbReference>
<comment type="pathway">
    <text evidence="8">Amino-acid biosynthesis; L-arginine biosynthesis [regulation].</text>
</comment>
<dbReference type="EMBL" id="RJJQ01000028">
    <property type="protein sequence ID" value="RNI17790.1"/>
    <property type="molecule type" value="Genomic_DNA"/>
</dbReference>
<dbReference type="OrthoDB" id="7060358at2"/>
<keyword evidence="7 8" id="KW-0804">Transcription</keyword>
<feature type="domain" description="Arginine repressor DNA-binding" evidence="11">
    <location>
        <begin position="10"/>
        <end position="75"/>
    </location>
</feature>
<keyword evidence="8" id="KW-0028">Amino-acid biosynthesis</keyword>
<dbReference type="UniPathway" id="UPA00068"/>
<evidence type="ECO:0000256" key="4">
    <source>
        <dbReference type="ARBA" id="ARBA00022491"/>
    </source>
</evidence>
<evidence type="ECO:0000256" key="6">
    <source>
        <dbReference type="ARBA" id="ARBA00023125"/>
    </source>
</evidence>
<keyword evidence="3 8" id="KW-0963">Cytoplasm</keyword>
<protein>
    <recommendedName>
        <fullName evidence="8 9">Arginine repressor</fullName>
    </recommendedName>
</protein>
<sequence>MTNDASLASSRAARQQRIAEILTRESIGSQASLARRLSADGIRVTQATLSRDLLELGAVKVRIGRQLVYAVPGEGGDRALVTGADGGEDDGRLRRICADLLVTATVSGNLVVLRTPPGAANFLASAIDRADLPDVLGTIAGDDTILIIAADGRSGSVSGTLLELAGDGAGPHGRHVPTPDDDRE</sequence>
<dbReference type="HAMAP" id="MF_00173">
    <property type="entry name" value="Arg_repressor"/>
    <property type="match status" value="1"/>
</dbReference>
<organism evidence="13 14">
    <name type="scientific">Flexivirga caeni</name>
    <dbReference type="NCBI Taxonomy" id="2294115"/>
    <lineage>
        <taxon>Bacteria</taxon>
        <taxon>Bacillati</taxon>
        <taxon>Actinomycetota</taxon>
        <taxon>Actinomycetes</taxon>
        <taxon>Micrococcales</taxon>
        <taxon>Dermacoccaceae</taxon>
        <taxon>Flexivirga</taxon>
    </lineage>
</organism>
<dbReference type="NCBIfam" id="TIGR01529">
    <property type="entry name" value="argR_whole"/>
    <property type="match status" value="1"/>
</dbReference>
<dbReference type="Gene3D" id="1.10.10.10">
    <property type="entry name" value="Winged helix-like DNA-binding domain superfamily/Winged helix DNA-binding domain"/>
    <property type="match status" value="1"/>
</dbReference>
<comment type="similarity">
    <text evidence="2 8">Belongs to the ArgR family.</text>
</comment>
<evidence type="ECO:0000256" key="10">
    <source>
        <dbReference type="SAM" id="MobiDB-lite"/>
    </source>
</evidence>
<evidence type="ECO:0000256" key="8">
    <source>
        <dbReference type="HAMAP-Rule" id="MF_00173"/>
    </source>
</evidence>
<dbReference type="PANTHER" id="PTHR34471:SF1">
    <property type="entry name" value="ARGININE REPRESSOR"/>
    <property type="match status" value="1"/>
</dbReference>
<name>A0A3M9LWU6_9MICO</name>
<dbReference type="InterPro" id="IPR020899">
    <property type="entry name" value="Arg_repress_C"/>
</dbReference>
<dbReference type="PANTHER" id="PTHR34471">
    <property type="entry name" value="ARGININE REPRESSOR"/>
    <property type="match status" value="1"/>
</dbReference>
<dbReference type="InterPro" id="IPR036388">
    <property type="entry name" value="WH-like_DNA-bd_sf"/>
</dbReference>
<dbReference type="Pfam" id="PF02863">
    <property type="entry name" value="Arg_repressor_C"/>
    <property type="match status" value="1"/>
</dbReference>
<keyword evidence="6 8" id="KW-0238">DNA-binding</keyword>
<evidence type="ECO:0000256" key="5">
    <source>
        <dbReference type="ARBA" id="ARBA00023015"/>
    </source>
</evidence>
<gene>
    <name evidence="8" type="primary">argR</name>
    <name evidence="13" type="ORF">EFY87_19170</name>
</gene>
<dbReference type="Proteomes" id="UP000271678">
    <property type="component" value="Unassembled WGS sequence"/>
</dbReference>
<dbReference type="Pfam" id="PF01316">
    <property type="entry name" value="Arg_repressor"/>
    <property type="match status" value="1"/>
</dbReference>